<feature type="transmembrane region" description="Helical" evidence="2">
    <location>
        <begin position="7"/>
        <end position="26"/>
    </location>
</feature>
<dbReference type="Proteomes" id="UP000095256">
    <property type="component" value="Unassembled WGS sequence"/>
</dbReference>
<keyword evidence="5" id="KW-1185">Reference proteome</keyword>
<keyword evidence="2" id="KW-0812">Transmembrane</keyword>
<evidence type="ECO:0000313" key="4">
    <source>
        <dbReference type="EMBL" id="OEH80899.1"/>
    </source>
</evidence>
<evidence type="ECO:0000256" key="2">
    <source>
        <dbReference type="SAM" id="Phobius"/>
    </source>
</evidence>
<name>A0A1E5KTD5_9ENTE</name>
<gene>
    <name evidence="4" type="ORF">BCR26_06620</name>
</gene>
<feature type="domain" description="MucBP" evidence="3">
    <location>
        <begin position="830"/>
        <end position="899"/>
    </location>
</feature>
<dbReference type="Pfam" id="PF06458">
    <property type="entry name" value="MucBP"/>
    <property type="match status" value="1"/>
</dbReference>
<protein>
    <recommendedName>
        <fullName evidence="3">MucBP domain-containing protein</fullName>
    </recommendedName>
</protein>
<dbReference type="STRING" id="762845.BCR26_06620"/>
<dbReference type="AlphaFoldDB" id="A0A1E5KTD5"/>
<dbReference type="InterPro" id="IPR009459">
    <property type="entry name" value="MucBP_dom"/>
</dbReference>
<reference evidence="4 5" key="1">
    <citation type="submission" date="2016-09" db="EMBL/GenBank/DDBJ databases">
        <authorList>
            <person name="Capua I."/>
            <person name="De Benedictis P."/>
            <person name="Joannis T."/>
            <person name="Lombin L.H."/>
            <person name="Cattoli G."/>
        </authorList>
    </citation>
    <scope>NUCLEOTIDE SEQUENCE [LARGE SCALE GENOMIC DNA]</scope>
    <source>
        <strain evidence="4 5">LMG 25899</strain>
    </source>
</reference>
<comment type="caution">
    <text evidence="4">The sequence shown here is derived from an EMBL/GenBank/DDBJ whole genome shotgun (WGS) entry which is preliminary data.</text>
</comment>
<keyword evidence="1" id="KW-0677">Repeat</keyword>
<organism evidence="4 5">
    <name type="scientific">Enterococcus rivorum</name>
    <dbReference type="NCBI Taxonomy" id="762845"/>
    <lineage>
        <taxon>Bacteria</taxon>
        <taxon>Bacillati</taxon>
        <taxon>Bacillota</taxon>
        <taxon>Bacilli</taxon>
        <taxon>Lactobacillales</taxon>
        <taxon>Enterococcaceae</taxon>
        <taxon>Enterococcus</taxon>
    </lineage>
</organism>
<evidence type="ECO:0000256" key="1">
    <source>
        <dbReference type="ARBA" id="ARBA00022737"/>
    </source>
</evidence>
<evidence type="ECO:0000313" key="5">
    <source>
        <dbReference type="Proteomes" id="UP000095256"/>
    </source>
</evidence>
<sequence length="1044" mass="116060">MIKKSKYYIYPIILLSILVALFLISGKSNTKIKAENVSNTNDSSYLNDSDSNNSSLISKEKFELLNNFSKEKLLMQDFAIGNESDEISLTDSVSGTKHSISWQSLSTKGTYVGAGFPSYKVNNQAILSDSPYFNSQLIINGEFIEQSSDKNNIFLNAENIVYGKKVNENKLVVSFLYKGYPISIYQTLNEDKSVTVDYSIQNSTQKEKTIGLSQISSFGKEVSVVAQDSLDSILLDYKKGNDFWIETKSFNNWALGELEMIKDSTINLYEPPTIEGNGWETGIQTPKNLPVKSEESTTFKNGGLGLKTAGKIVKPEESVSFQQVIHSLVNKTTLKLNVPLTKILEKDNKEALISGEIIGSNDESYSVTIKNITNGNERVIEQTKRAIYSRSTTPKVEFSTVIPKDELSYGDNILKISAINKNGDILEENVTINYLTATSKAIVSSSSTDTISLTDDLGNKNSIGWTSSGVFDEPNVIPNYMSNDQSWMNDYGRAFGAALIVDDNPAVQYDRPGINTTTIRNIFSRAKNVVYTKDIEKRKLIVDFLYEPNASHKYKITLSQELNDDGSTFLEYTVKNNNAVTKKIGMQQSVAIKTESLKPGGSPEARVIPTNRFRGILLNYKLSKENNTFAISPIGFDNWAAGGLADVSGKNNELSIYSEVHITGKGWESGIQTPKKEKLIVGQEVLFAKQIAALTMKSIGENVAPGATKSFSTLMKYGTLRVPTLQLTKPTSTITLTSDWKEEDLNFSGNVFDPDSHDFDVILKNDRTGIEKVVAEYKDIPFSEKVEFNDTIDYNDLVTGSNSFTLFAVDNLGMSSQFKKINVNKGFSEVTVKFLNDMGEELADPITLFGQVGTKIDLTKESKITEQVNKLINERYKVSSDNATAVVITKEPQTIQYKFEGTFFIESAPQVFDFGPTNVGILPIKVEKIHYDVPLVIWDNRSTKNRKPWTLTATLESPLQSKLDPNKVLPEAIRYKKSDSETVVLSENAAMPILTHTHDEKGKYVVTDQWDKGETGLQLDIPAGSVRKLGEYEATILWKISDAK</sequence>
<evidence type="ECO:0000259" key="3">
    <source>
        <dbReference type="Pfam" id="PF06458"/>
    </source>
</evidence>
<dbReference type="RefSeq" id="WP_069700186.1">
    <property type="nucleotide sequence ID" value="NZ_JAGGMA010000006.1"/>
</dbReference>
<dbReference type="OrthoDB" id="2306834at2"/>
<keyword evidence="2" id="KW-0472">Membrane</keyword>
<dbReference type="EMBL" id="MIEK01000078">
    <property type="protein sequence ID" value="OEH80899.1"/>
    <property type="molecule type" value="Genomic_DNA"/>
</dbReference>
<accession>A0A1E5KTD5</accession>
<keyword evidence="2" id="KW-1133">Transmembrane helix</keyword>
<proteinExistence type="predicted"/>
<dbReference type="Gene3D" id="3.10.20.320">
    <property type="entry name" value="Putative peptidoglycan bound protein (lpxtg motif)"/>
    <property type="match status" value="1"/>
</dbReference>